<dbReference type="Pfam" id="PF02566">
    <property type="entry name" value="OsmC"/>
    <property type="match status" value="1"/>
</dbReference>
<dbReference type="InterPro" id="IPR036102">
    <property type="entry name" value="OsmC/Ohrsf"/>
</dbReference>
<dbReference type="SUPFAM" id="SSF82784">
    <property type="entry name" value="OsmC-like"/>
    <property type="match status" value="1"/>
</dbReference>
<organism evidence="1 2">
    <name type="scientific">Tepidimonas charontis</name>
    <dbReference type="NCBI Taxonomy" id="2267262"/>
    <lineage>
        <taxon>Bacteria</taxon>
        <taxon>Pseudomonadati</taxon>
        <taxon>Pseudomonadota</taxon>
        <taxon>Betaproteobacteria</taxon>
        <taxon>Burkholderiales</taxon>
        <taxon>Tepidimonas</taxon>
    </lineage>
</organism>
<dbReference type="InterPro" id="IPR003718">
    <property type="entry name" value="OsmC/Ohr_fam"/>
</dbReference>
<protein>
    <submittedName>
        <fullName evidence="1">Peroxiredoxin, OsmC subfamily</fullName>
    </submittedName>
</protein>
<dbReference type="AlphaFoldDB" id="A0A554XGN8"/>
<accession>A0A554XGN8</accession>
<dbReference type="Proteomes" id="UP000318294">
    <property type="component" value="Unassembled WGS sequence"/>
</dbReference>
<dbReference type="EMBL" id="VJON01000012">
    <property type="protein sequence ID" value="TSE34994.1"/>
    <property type="molecule type" value="Genomic_DNA"/>
</dbReference>
<dbReference type="OrthoDB" id="5297623at2"/>
<name>A0A554XGN8_9BURK</name>
<keyword evidence="2" id="KW-1185">Reference proteome</keyword>
<dbReference type="RefSeq" id="WP_144328031.1">
    <property type="nucleotide sequence ID" value="NZ_VJON01000012.1"/>
</dbReference>
<proteinExistence type="predicted"/>
<dbReference type="InterPro" id="IPR015946">
    <property type="entry name" value="KH_dom-like_a/b"/>
</dbReference>
<evidence type="ECO:0000313" key="1">
    <source>
        <dbReference type="EMBL" id="TSE34994.1"/>
    </source>
</evidence>
<gene>
    <name evidence="1" type="ORF">Tchar_01052</name>
</gene>
<sequence length="148" mass="15910">MSAEATVTLTRRQGYQFEIDFGLDTPHLFSDEPPPLGASQGPTPNHLLLAAVANCLSASLTFALSKFKQDPGTLKAVARATIGRNEANRLRIQGISVDIQLESPGQTYEHLDRILGQFEQFCTVSMSVQQGIPVAVRVTDGAGQTLKG</sequence>
<evidence type="ECO:0000313" key="2">
    <source>
        <dbReference type="Proteomes" id="UP000318294"/>
    </source>
</evidence>
<reference evidence="1 2" key="1">
    <citation type="submission" date="2019-07" db="EMBL/GenBank/DDBJ databases">
        <title>Tepidimonas charontis SPSP-6 draft genome.</title>
        <authorList>
            <person name="Da Costa M.S."/>
            <person name="Froufe H.J.C."/>
            <person name="Egas C."/>
            <person name="Albuquerque L."/>
        </authorList>
    </citation>
    <scope>NUCLEOTIDE SEQUENCE [LARGE SCALE GENOMIC DNA]</scope>
    <source>
        <strain evidence="1 2">SPSP-6</strain>
    </source>
</reference>
<comment type="caution">
    <text evidence="1">The sequence shown here is derived from an EMBL/GenBank/DDBJ whole genome shotgun (WGS) entry which is preliminary data.</text>
</comment>
<dbReference type="Gene3D" id="3.30.300.20">
    <property type="match status" value="1"/>
</dbReference>